<evidence type="ECO:0000313" key="2">
    <source>
        <dbReference type="Proteomes" id="UP000298616"/>
    </source>
</evidence>
<dbReference type="OrthoDB" id="973072at2"/>
<dbReference type="Pfam" id="PF12771">
    <property type="entry name" value="SusD-like_2"/>
    <property type="match status" value="1"/>
</dbReference>
<dbReference type="PROSITE" id="PS51257">
    <property type="entry name" value="PROKAR_LIPOPROTEIN"/>
    <property type="match status" value="1"/>
</dbReference>
<organism evidence="1 2">
    <name type="scientific">Mangrovivirga cuniculi</name>
    <dbReference type="NCBI Taxonomy" id="2715131"/>
    <lineage>
        <taxon>Bacteria</taxon>
        <taxon>Pseudomonadati</taxon>
        <taxon>Bacteroidota</taxon>
        <taxon>Cytophagia</taxon>
        <taxon>Cytophagales</taxon>
        <taxon>Mangrovivirgaceae</taxon>
        <taxon>Mangrovivirga</taxon>
    </lineage>
</organism>
<dbReference type="SUPFAM" id="SSF48452">
    <property type="entry name" value="TPR-like"/>
    <property type="match status" value="1"/>
</dbReference>
<dbReference type="Proteomes" id="UP000298616">
    <property type="component" value="Chromosome"/>
</dbReference>
<proteinExistence type="predicted"/>
<dbReference type="Gene3D" id="1.25.40.390">
    <property type="match status" value="1"/>
</dbReference>
<gene>
    <name evidence="1" type="ORF">DCC35_19590</name>
</gene>
<dbReference type="KEGG" id="fpf:DCC35_19590"/>
<dbReference type="InterPro" id="IPR041662">
    <property type="entry name" value="SusD-like_2"/>
</dbReference>
<accession>A0A4D7JQ49</accession>
<keyword evidence="2" id="KW-1185">Reference proteome</keyword>
<dbReference type="InterPro" id="IPR011990">
    <property type="entry name" value="TPR-like_helical_dom_sf"/>
</dbReference>
<name>A0A4D7JQ49_9BACT</name>
<evidence type="ECO:0008006" key="3">
    <source>
        <dbReference type="Google" id="ProtNLM"/>
    </source>
</evidence>
<sequence>MKNIQSYINKGIVAIFISLSLIACDDLTELNDNPNNPIDVPAEFLLPSATVQGTYYIGGSLNRATSLWMQYWASTGGQYQRLDRYDVDLSTFNTDWAQLYAGALTDLSIIIEKSPELPNYRAQARILYVYYFQMITDLWGMCLIQKL</sequence>
<dbReference type="EMBL" id="CP028923">
    <property type="protein sequence ID" value="QCK16777.1"/>
    <property type="molecule type" value="Genomic_DNA"/>
</dbReference>
<protein>
    <recommendedName>
        <fullName evidence="3">SusD-like N-terminal domain-containing protein</fullName>
    </recommendedName>
</protein>
<evidence type="ECO:0000313" key="1">
    <source>
        <dbReference type="EMBL" id="QCK16777.1"/>
    </source>
</evidence>
<reference evidence="1 2" key="1">
    <citation type="submission" date="2018-04" db="EMBL/GenBank/DDBJ databases">
        <title>Complete genome uncultured novel isolate.</title>
        <authorList>
            <person name="Merlino G."/>
        </authorList>
    </citation>
    <scope>NUCLEOTIDE SEQUENCE [LARGE SCALE GENOMIC DNA]</scope>
    <source>
        <strain evidence="2">R1DC9</strain>
    </source>
</reference>
<dbReference type="AlphaFoldDB" id="A0A4D7JQ49"/>